<organism evidence="2 3">
    <name type="scientific">Candidatus Doudnabacteria bacterium CG10_big_fil_rev_8_21_14_0_10_42_18</name>
    <dbReference type="NCBI Taxonomy" id="1974552"/>
    <lineage>
        <taxon>Bacteria</taxon>
        <taxon>Candidatus Doudnaibacteriota</taxon>
    </lineage>
</organism>
<protein>
    <submittedName>
        <fullName evidence="2">DNA-cytosine methyltransferase</fullName>
    </submittedName>
</protein>
<comment type="caution">
    <text evidence="2">The sequence shown here is derived from an EMBL/GenBank/DDBJ whole genome shotgun (WGS) entry which is preliminary data.</text>
</comment>
<dbReference type="InterPro" id="IPR007569">
    <property type="entry name" value="DUF559"/>
</dbReference>
<dbReference type="InterPro" id="IPR047216">
    <property type="entry name" value="Endonuclease_DUF559_bact"/>
</dbReference>
<dbReference type="Pfam" id="PF04480">
    <property type="entry name" value="DUF559"/>
    <property type="match status" value="1"/>
</dbReference>
<dbReference type="CDD" id="cd01038">
    <property type="entry name" value="Endonuclease_DUF559"/>
    <property type="match status" value="1"/>
</dbReference>
<feature type="domain" description="DUF559" evidence="1">
    <location>
        <begin position="8"/>
        <end position="112"/>
    </location>
</feature>
<name>A0A2H0VCH3_9BACT</name>
<keyword evidence="2" id="KW-0489">Methyltransferase</keyword>
<dbReference type="SUPFAM" id="SSF52980">
    <property type="entry name" value="Restriction endonuclease-like"/>
    <property type="match status" value="1"/>
</dbReference>
<dbReference type="PANTHER" id="PTHR38590:SF1">
    <property type="entry name" value="BLL0828 PROTEIN"/>
    <property type="match status" value="1"/>
</dbReference>
<reference evidence="3" key="1">
    <citation type="submission" date="2017-09" db="EMBL/GenBank/DDBJ databases">
        <title>Depth-based differentiation of microbial function through sediment-hosted aquifers and enrichment of novel symbionts in the deep terrestrial subsurface.</title>
        <authorList>
            <person name="Probst A.J."/>
            <person name="Ladd B."/>
            <person name="Jarett J.K."/>
            <person name="Geller-Mcgrath D.E."/>
            <person name="Sieber C.M.K."/>
            <person name="Emerson J.B."/>
            <person name="Anantharaman K."/>
            <person name="Thomas B.C."/>
            <person name="Malmstrom R."/>
            <person name="Stieglmeier M."/>
            <person name="Klingl A."/>
            <person name="Woyke T."/>
            <person name="Ryan C.M."/>
            <person name="Banfield J.F."/>
        </authorList>
    </citation>
    <scope>NUCLEOTIDE SEQUENCE [LARGE SCALE GENOMIC DNA]</scope>
</reference>
<dbReference type="AlphaFoldDB" id="A0A2H0VCH3"/>
<keyword evidence="2" id="KW-0808">Transferase</keyword>
<evidence type="ECO:0000313" key="3">
    <source>
        <dbReference type="Proteomes" id="UP000230922"/>
    </source>
</evidence>
<evidence type="ECO:0000313" key="2">
    <source>
        <dbReference type="EMBL" id="PIR96000.1"/>
    </source>
</evidence>
<dbReference type="GO" id="GO:0008168">
    <property type="term" value="F:methyltransferase activity"/>
    <property type="evidence" value="ECO:0007669"/>
    <property type="project" value="UniProtKB-KW"/>
</dbReference>
<dbReference type="PANTHER" id="PTHR38590">
    <property type="entry name" value="BLL0828 PROTEIN"/>
    <property type="match status" value="1"/>
</dbReference>
<dbReference type="GO" id="GO:0032259">
    <property type="term" value="P:methylation"/>
    <property type="evidence" value="ECO:0007669"/>
    <property type="project" value="UniProtKB-KW"/>
</dbReference>
<proteinExistence type="predicted"/>
<dbReference type="Proteomes" id="UP000230922">
    <property type="component" value="Unassembled WGS sequence"/>
</dbReference>
<dbReference type="Gene3D" id="3.40.960.10">
    <property type="entry name" value="VSR Endonuclease"/>
    <property type="match status" value="1"/>
</dbReference>
<dbReference type="InterPro" id="IPR011335">
    <property type="entry name" value="Restrct_endonuc-II-like"/>
</dbReference>
<evidence type="ECO:0000259" key="1">
    <source>
        <dbReference type="Pfam" id="PF04480"/>
    </source>
</evidence>
<sequence>MYNDPKNKNLRKKLRQDQTEAERKVWNIIRGKKFGYKFFRQYSVGPYILDFFCPVKRLALEIDGCQHNEVRNKIYDSKRTHFLKSKNITVFRFYNNEVLRNIEGVYDKIASGLNPS</sequence>
<gene>
    <name evidence="2" type="ORF">COT92_03405</name>
</gene>
<dbReference type="EMBL" id="PFAK01000058">
    <property type="protein sequence ID" value="PIR96000.1"/>
    <property type="molecule type" value="Genomic_DNA"/>
</dbReference>
<accession>A0A2H0VCH3</accession>